<evidence type="ECO:0000313" key="3">
    <source>
        <dbReference type="Proteomes" id="UP000450000"/>
    </source>
</evidence>
<proteinExistence type="predicted"/>
<accession>A0A6N7L3X0</accession>
<dbReference type="EMBL" id="WBOF01000004">
    <property type="protein sequence ID" value="MQS17268.1"/>
    <property type="molecule type" value="Genomic_DNA"/>
</dbReference>
<dbReference type="RefSeq" id="WP_153469850.1">
    <property type="nucleotide sequence ID" value="NZ_WBOF01000004.1"/>
</dbReference>
<gene>
    <name evidence="2" type="ORF">F7Q99_35095</name>
</gene>
<comment type="caution">
    <text evidence="2">The sequence shown here is derived from an EMBL/GenBank/DDBJ whole genome shotgun (WGS) entry which is preliminary data.</text>
</comment>
<organism evidence="2 3">
    <name type="scientific">Streptomyces kaniharaensis</name>
    <dbReference type="NCBI Taxonomy" id="212423"/>
    <lineage>
        <taxon>Bacteria</taxon>
        <taxon>Bacillati</taxon>
        <taxon>Actinomycetota</taxon>
        <taxon>Actinomycetes</taxon>
        <taxon>Kitasatosporales</taxon>
        <taxon>Streptomycetaceae</taxon>
        <taxon>Streptomyces</taxon>
    </lineage>
</organism>
<name>A0A6N7L3X0_9ACTN</name>
<feature type="compositionally biased region" description="Polar residues" evidence="1">
    <location>
        <begin position="1"/>
        <end position="13"/>
    </location>
</feature>
<protein>
    <submittedName>
        <fullName evidence="2">Uncharacterized protein</fullName>
    </submittedName>
</protein>
<feature type="region of interest" description="Disordered" evidence="1">
    <location>
        <begin position="1"/>
        <end position="29"/>
    </location>
</feature>
<dbReference type="Proteomes" id="UP000450000">
    <property type="component" value="Unassembled WGS sequence"/>
</dbReference>
<dbReference type="OrthoDB" id="4231647at2"/>
<sequence length="180" mass="19819">MNGTLSENASGHDSANRLPADAAPGSGVTLETGTLLTRAMLTKEQMSSLLPQLARDELYELGNWLRDAADDRLEQELLQVLRAMCARCPDQAGGTAASVEFVTNANYSDGVYWDEETLWLHGTDGREWQYEAPEQQDDSADALDARFRDLLAAYSRLDRPKHNSNLTVNLSTGTFEVTPP</sequence>
<evidence type="ECO:0000313" key="2">
    <source>
        <dbReference type="EMBL" id="MQS17268.1"/>
    </source>
</evidence>
<reference evidence="2 3" key="1">
    <citation type="submission" date="2019-09" db="EMBL/GenBank/DDBJ databases">
        <title>Genome Sequences of Streptomyces kaniharaensis ATCC 21070.</title>
        <authorList>
            <person name="Zhu W."/>
            <person name="De Crecy-Lagard V."/>
            <person name="Richards N.G."/>
        </authorList>
    </citation>
    <scope>NUCLEOTIDE SEQUENCE [LARGE SCALE GENOMIC DNA]</scope>
    <source>
        <strain evidence="2 3">SF-557</strain>
    </source>
</reference>
<keyword evidence="3" id="KW-1185">Reference proteome</keyword>
<dbReference type="AlphaFoldDB" id="A0A6N7L3X0"/>
<evidence type="ECO:0000256" key="1">
    <source>
        <dbReference type="SAM" id="MobiDB-lite"/>
    </source>
</evidence>